<protein>
    <recommendedName>
        <fullName evidence="2">Xaa-Pro dipeptidyl-peptidase C-terminal domain-containing protein</fullName>
    </recommendedName>
</protein>
<organism evidence="3 4">
    <name type="scientific">Exophiala bonariae</name>
    <dbReference type="NCBI Taxonomy" id="1690606"/>
    <lineage>
        <taxon>Eukaryota</taxon>
        <taxon>Fungi</taxon>
        <taxon>Dikarya</taxon>
        <taxon>Ascomycota</taxon>
        <taxon>Pezizomycotina</taxon>
        <taxon>Eurotiomycetes</taxon>
        <taxon>Chaetothyriomycetidae</taxon>
        <taxon>Chaetothyriales</taxon>
        <taxon>Herpotrichiellaceae</taxon>
        <taxon>Exophiala</taxon>
    </lineage>
</organism>
<dbReference type="NCBIfam" id="TIGR00976">
    <property type="entry name" value="CocE_NonD"/>
    <property type="match status" value="1"/>
</dbReference>
<dbReference type="AlphaFoldDB" id="A0AAV9NQN9"/>
<dbReference type="Gene3D" id="1.10.3020.20">
    <property type="match status" value="1"/>
</dbReference>
<dbReference type="InterPro" id="IPR005674">
    <property type="entry name" value="CocE/Ser_esterase"/>
</dbReference>
<dbReference type="GeneID" id="89968446"/>
<dbReference type="Gene3D" id="2.60.120.260">
    <property type="entry name" value="Galactose-binding domain-like"/>
    <property type="match status" value="1"/>
</dbReference>
<feature type="domain" description="Xaa-Pro dipeptidyl-peptidase C-terminal" evidence="2">
    <location>
        <begin position="319"/>
        <end position="580"/>
    </location>
</feature>
<dbReference type="SMART" id="SM00939">
    <property type="entry name" value="PepX_C"/>
    <property type="match status" value="1"/>
</dbReference>
<evidence type="ECO:0000313" key="3">
    <source>
        <dbReference type="EMBL" id="KAK5064391.1"/>
    </source>
</evidence>
<sequence length="586" mass="66328">MADAANAHKMIIERDVAIPMGDGNILRGDIFRPINSNNNPCPVLVTYGPYGKGVPWRDGYKIQWKHMTTAHPDFLPGSSREYMVWEVPDPEIWTAWGYACLRVDSRGCGRSPGFLDIYSPQESRDYYDCIEWVAKLPWCSGNVGTSGISYFATSQWLVAGLKPPSLKAMIPWEGSADWYRDVCHHGGIHSNAFKANWYERQVLSIQNGNPRTMDDPWLGERASGPATLSEAQLLANQNSPLENEFNRPLDGAWYRDRSAKWDQVEVPFLSCANWAGHGLHPRGNFEAFVNAKSKQKWLSGHPGKHEEWYYLDEGMALQRQFLDYFLMGKDNGWNQIPPVIMRERRPFNTKFETVRYETTWPLPKTKWIKIYFNAEQQDKPAFSWDPVLNEATISFNALKGSVTFYSAPLEQEIEITGPMAAKLFAASSTTDMDLFVTLQAFSPDGREVDFVGTVDPHTPLSQGWLRASHRKLDPEKSLPYRPYLAHDEQQPLTPGQTYELDVEVLPTHIILPKGYRLALQIGGKDFERPDPEPSGVVPELAWRSRGSGPFLHTNELDRPKDIFGGKTTIATGGQTGSYLLLPIIEK</sequence>
<evidence type="ECO:0000256" key="1">
    <source>
        <dbReference type="ARBA" id="ARBA00022801"/>
    </source>
</evidence>
<dbReference type="RefSeq" id="XP_064711715.1">
    <property type="nucleotide sequence ID" value="XM_064843855.1"/>
</dbReference>
<dbReference type="SUPFAM" id="SSF49785">
    <property type="entry name" value="Galactose-binding domain-like"/>
    <property type="match status" value="1"/>
</dbReference>
<dbReference type="Gene3D" id="3.40.50.1820">
    <property type="entry name" value="alpha/beta hydrolase"/>
    <property type="match status" value="1"/>
</dbReference>
<dbReference type="Proteomes" id="UP001358417">
    <property type="component" value="Unassembled WGS sequence"/>
</dbReference>
<reference evidence="3 4" key="1">
    <citation type="submission" date="2023-08" db="EMBL/GenBank/DDBJ databases">
        <title>Black Yeasts Isolated from many extreme environments.</title>
        <authorList>
            <person name="Coleine C."/>
            <person name="Stajich J.E."/>
            <person name="Selbmann L."/>
        </authorList>
    </citation>
    <scope>NUCLEOTIDE SEQUENCE [LARGE SCALE GENOMIC DNA]</scope>
    <source>
        <strain evidence="3 4">CCFEE 5792</strain>
    </source>
</reference>
<dbReference type="EMBL" id="JAVRRD010000001">
    <property type="protein sequence ID" value="KAK5064391.1"/>
    <property type="molecule type" value="Genomic_DNA"/>
</dbReference>
<evidence type="ECO:0000313" key="4">
    <source>
        <dbReference type="Proteomes" id="UP001358417"/>
    </source>
</evidence>
<dbReference type="GO" id="GO:0008239">
    <property type="term" value="F:dipeptidyl-peptidase activity"/>
    <property type="evidence" value="ECO:0007669"/>
    <property type="project" value="InterPro"/>
</dbReference>
<proteinExistence type="predicted"/>
<comment type="caution">
    <text evidence="3">The sequence shown here is derived from an EMBL/GenBank/DDBJ whole genome shotgun (WGS) entry which is preliminary data.</text>
</comment>
<dbReference type="PANTHER" id="PTHR43056:SF10">
    <property type="entry name" value="COCE_NOND FAMILY, PUTATIVE (AFU_ORTHOLOGUE AFUA_7G00600)-RELATED"/>
    <property type="match status" value="1"/>
</dbReference>
<dbReference type="Pfam" id="PF02129">
    <property type="entry name" value="Peptidase_S15"/>
    <property type="match status" value="1"/>
</dbReference>
<evidence type="ECO:0000259" key="2">
    <source>
        <dbReference type="SMART" id="SM00939"/>
    </source>
</evidence>
<dbReference type="InterPro" id="IPR050585">
    <property type="entry name" value="Xaa-Pro_dipeptidyl-ppase/CocE"/>
</dbReference>
<keyword evidence="1" id="KW-0378">Hydrolase</keyword>
<name>A0AAV9NQN9_9EURO</name>
<dbReference type="InterPro" id="IPR029058">
    <property type="entry name" value="AB_hydrolase_fold"/>
</dbReference>
<accession>A0AAV9NQN9</accession>
<dbReference type="SUPFAM" id="SSF53474">
    <property type="entry name" value="alpha/beta-Hydrolases"/>
    <property type="match status" value="1"/>
</dbReference>
<dbReference type="PANTHER" id="PTHR43056">
    <property type="entry name" value="PEPTIDASE S9 PROLYL OLIGOPEPTIDASE"/>
    <property type="match status" value="1"/>
</dbReference>
<dbReference type="InterPro" id="IPR008979">
    <property type="entry name" value="Galactose-bd-like_sf"/>
</dbReference>
<dbReference type="InterPro" id="IPR013736">
    <property type="entry name" value="Xaa-Pro_dipept_C"/>
</dbReference>
<dbReference type="Pfam" id="PF08530">
    <property type="entry name" value="PepX_C"/>
    <property type="match status" value="1"/>
</dbReference>
<gene>
    <name evidence="3" type="ORF">LTR84_000224</name>
</gene>
<keyword evidence="4" id="KW-1185">Reference proteome</keyword>
<dbReference type="InterPro" id="IPR000383">
    <property type="entry name" value="Xaa-Pro-like_dom"/>
</dbReference>